<dbReference type="RefSeq" id="WP_055035993.1">
    <property type="nucleotide sequence ID" value="NZ_AP014854.2"/>
</dbReference>
<proteinExistence type="predicted"/>
<reference evidence="2" key="2">
    <citation type="submission" date="2015-11" db="EMBL/GenBank/DDBJ databases">
        <authorList>
            <person name="Zhang Y."/>
            <person name="Guo Z."/>
        </authorList>
    </citation>
    <scope>NUCLEOTIDE SEQUENCE</scope>
    <source>
        <strain evidence="2">1</strain>
    </source>
</reference>
<accession>A0A0H5B9B1</accession>
<evidence type="ECO:0000313" key="1">
    <source>
        <dbReference type="EMBL" id="BAR98800.1"/>
    </source>
</evidence>
<protein>
    <submittedName>
        <fullName evidence="2">Uncharacterized protein</fullName>
    </submittedName>
</protein>
<evidence type="ECO:0000313" key="2">
    <source>
        <dbReference type="EMBL" id="CUU43868.1"/>
    </source>
</evidence>
<organism evidence="2 3">
    <name type="scientific">Blastochloris viridis</name>
    <name type="common">Rhodopseudomonas viridis</name>
    <dbReference type="NCBI Taxonomy" id="1079"/>
    <lineage>
        <taxon>Bacteria</taxon>
        <taxon>Pseudomonadati</taxon>
        <taxon>Pseudomonadota</taxon>
        <taxon>Alphaproteobacteria</taxon>
        <taxon>Hyphomicrobiales</taxon>
        <taxon>Blastochloridaceae</taxon>
        <taxon>Blastochloris</taxon>
    </lineage>
</organism>
<name>A0A0H5B9B1_BLAVI</name>
<sequence>MFDSLKPVGSIGRRLERTEARLDRMIRGTPSWSDWLPGAGSRPGVWSQARSAWSSLGPNLFGSRPRAERWSGAADRVGASTRAIAEDLVRLGAQAAQSARHRPIGKVVLVAAGLGLLAALARRD</sequence>
<evidence type="ECO:0000313" key="3">
    <source>
        <dbReference type="Proteomes" id="UP000065734"/>
    </source>
</evidence>
<dbReference type="EMBL" id="AP014854">
    <property type="protein sequence ID" value="BAR98800.1"/>
    <property type="molecule type" value="Genomic_DNA"/>
</dbReference>
<reference evidence="3" key="3">
    <citation type="journal article" date="2016" name="Genome Announc.">
        <title>Revised genome sequence of the purple photosynthetic bacterium Blastochloris viridis.</title>
        <authorList>
            <person name="Liu L.N."/>
            <person name="Faulkner M."/>
            <person name="Liu X."/>
            <person name="Huang F."/>
            <person name="Darby A.C."/>
            <person name="Hall N."/>
        </authorList>
    </citation>
    <scope>NUCLEOTIDE SEQUENCE [LARGE SCALE GENOMIC DNA]</scope>
    <source>
        <strain evidence="3">ATCC 19567 / DSM 133 / F</strain>
    </source>
</reference>
<keyword evidence="3" id="KW-1185">Reference proteome</keyword>
<dbReference type="AlphaFoldDB" id="A0A0H5B9B1"/>
<dbReference type="Proteomes" id="UP000065734">
    <property type="component" value="Chromosome I"/>
</dbReference>
<gene>
    <name evidence="1" type="ORF">BV133_1207</name>
    <name evidence="2" type="ORF">BVIRIDIS_28950</name>
</gene>
<reference evidence="1" key="1">
    <citation type="journal article" date="2015" name="Genome Announc.">
        <title>Complete Genome Sequence of the Bacteriochlorophyll b-Producing Photosynthetic Bacterium Blastochloris viridis.</title>
        <authorList>
            <person name="Tsukatani Y."/>
            <person name="Hirose Y."/>
            <person name="Harada J."/>
            <person name="Misawa N."/>
            <person name="Mori K."/>
            <person name="Inoue K."/>
            <person name="Tamiaki H."/>
        </authorList>
    </citation>
    <scope>NUCLEOTIDE SEQUENCE [LARGE SCALE GENOMIC DNA]</scope>
    <source>
        <strain evidence="1">DSM 133</strain>
    </source>
</reference>
<dbReference type="EMBL" id="LN907867">
    <property type="protein sequence ID" value="CUU43868.1"/>
    <property type="molecule type" value="Genomic_DNA"/>
</dbReference>
<dbReference type="KEGG" id="bvr:BVIR_129"/>